<reference evidence="2" key="1">
    <citation type="submission" date="2022-11" db="UniProtKB">
        <authorList>
            <consortium name="WormBaseParasite"/>
        </authorList>
    </citation>
    <scope>IDENTIFICATION</scope>
</reference>
<accession>A0A915K4I6</accession>
<dbReference type="WBParaSite" id="nRc.2.0.1.t33119-RA">
    <property type="protein sequence ID" value="nRc.2.0.1.t33119-RA"/>
    <property type="gene ID" value="nRc.2.0.1.g33119"/>
</dbReference>
<dbReference type="AlphaFoldDB" id="A0A915K4I6"/>
<organism evidence="1 2">
    <name type="scientific">Romanomermis culicivorax</name>
    <name type="common">Nematode worm</name>
    <dbReference type="NCBI Taxonomy" id="13658"/>
    <lineage>
        <taxon>Eukaryota</taxon>
        <taxon>Metazoa</taxon>
        <taxon>Ecdysozoa</taxon>
        <taxon>Nematoda</taxon>
        <taxon>Enoplea</taxon>
        <taxon>Dorylaimia</taxon>
        <taxon>Mermithida</taxon>
        <taxon>Mermithoidea</taxon>
        <taxon>Mermithidae</taxon>
        <taxon>Romanomermis</taxon>
    </lineage>
</organism>
<name>A0A915K4I6_ROMCU</name>
<keyword evidence="1" id="KW-1185">Reference proteome</keyword>
<protein>
    <submittedName>
        <fullName evidence="2">Uncharacterized protein</fullName>
    </submittedName>
</protein>
<sequence length="90" mass="10192">MPLDETTLKDKMHYELSAGDVVWIALDAELTSKSACLSLLEFPHGRQLIEVSEFKSIKCMDFYHLKNFKTSNVFVNSHGRGRKDMSGSIP</sequence>
<proteinExistence type="predicted"/>
<evidence type="ECO:0000313" key="1">
    <source>
        <dbReference type="Proteomes" id="UP000887565"/>
    </source>
</evidence>
<dbReference type="Proteomes" id="UP000887565">
    <property type="component" value="Unplaced"/>
</dbReference>
<evidence type="ECO:0000313" key="2">
    <source>
        <dbReference type="WBParaSite" id="nRc.2.0.1.t33119-RA"/>
    </source>
</evidence>